<feature type="compositionally biased region" description="Basic residues" evidence="1">
    <location>
        <begin position="175"/>
        <end position="184"/>
    </location>
</feature>
<dbReference type="Proteomes" id="UP001381693">
    <property type="component" value="Unassembled WGS sequence"/>
</dbReference>
<evidence type="ECO:0000256" key="1">
    <source>
        <dbReference type="SAM" id="MobiDB-lite"/>
    </source>
</evidence>
<accession>A0AAN8X5Y6</accession>
<comment type="caution">
    <text evidence="2">The sequence shown here is derived from an EMBL/GenBank/DDBJ whole genome shotgun (WGS) entry which is preliminary data.</text>
</comment>
<keyword evidence="3" id="KW-1185">Reference proteome</keyword>
<feature type="region of interest" description="Disordered" evidence="1">
    <location>
        <begin position="136"/>
        <end position="186"/>
    </location>
</feature>
<organism evidence="2 3">
    <name type="scientific">Halocaridina rubra</name>
    <name type="common">Hawaiian red shrimp</name>
    <dbReference type="NCBI Taxonomy" id="373956"/>
    <lineage>
        <taxon>Eukaryota</taxon>
        <taxon>Metazoa</taxon>
        <taxon>Ecdysozoa</taxon>
        <taxon>Arthropoda</taxon>
        <taxon>Crustacea</taxon>
        <taxon>Multicrustacea</taxon>
        <taxon>Malacostraca</taxon>
        <taxon>Eumalacostraca</taxon>
        <taxon>Eucarida</taxon>
        <taxon>Decapoda</taxon>
        <taxon>Pleocyemata</taxon>
        <taxon>Caridea</taxon>
        <taxon>Atyoidea</taxon>
        <taxon>Atyidae</taxon>
        <taxon>Halocaridina</taxon>
    </lineage>
</organism>
<name>A0AAN8X5Y6_HALRR</name>
<reference evidence="2 3" key="1">
    <citation type="submission" date="2023-11" db="EMBL/GenBank/DDBJ databases">
        <title>Halocaridina rubra genome assembly.</title>
        <authorList>
            <person name="Smith C."/>
        </authorList>
    </citation>
    <scope>NUCLEOTIDE SEQUENCE [LARGE SCALE GENOMIC DNA]</scope>
    <source>
        <strain evidence="2">EP-1</strain>
        <tissue evidence="2">Whole</tissue>
    </source>
</reference>
<dbReference type="EMBL" id="JAXCGZ010009525">
    <property type="protein sequence ID" value="KAK7076871.1"/>
    <property type="molecule type" value="Genomic_DNA"/>
</dbReference>
<proteinExistence type="predicted"/>
<evidence type="ECO:0000313" key="3">
    <source>
        <dbReference type="Proteomes" id="UP001381693"/>
    </source>
</evidence>
<sequence>MEFAFLILKVIDVLFYVFIAISCRARKLSLSEPTVTAHSSSSNHDVWTHHIPLRLENGSKKDGIISSSSAFRSGPPAICPAPTTICTTNSTVAQLASVNVYHPIHLLAAVALGEVAVTAVKRMPCVDVGVQTEGELMKRSRRKSSSPGRCDPLGNLSSSVKANKRKRSTETQTRLTHRGSKRRNNAYQEEIAAGIAVGVGPANSAIEVNNSEVGEPRYFEVSTDECINEDNSVGSLTLQIDLPELITTQSTSGTQTSPRGSGFTHTHLHNLALSFFDRACGDDEPTISAPCVTNITSTQTPQDLDPFDESTKLLMGEADDLLGVVEETSSVGHGRHAPSLTHIRSSSIETQTDHDVLLSGNTSNPEDVDDISLTNTETQTYPSSLFGLNANSPYERSNACHTAGPCDVQCNDNFWCTSETQTYEDFSDIEQFMRSTIHTQTSDPSHSELFPELSFTHTQTQTSIDDPPAFVTTHTQTSCVHSLSV</sequence>
<gene>
    <name evidence="2" type="ORF">SK128_005019</name>
</gene>
<protein>
    <submittedName>
        <fullName evidence="2">Uncharacterized protein</fullName>
    </submittedName>
</protein>
<evidence type="ECO:0000313" key="2">
    <source>
        <dbReference type="EMBL" id="KAK7076871.1"/>
    </source>
</evidence>
<dbReference type="AlphaFoldDB" id="A0AAN8X5Y6"/>